<feature type="active site" evidence="5">
    <location>
        <position position="53"/>
    </location>
</feature>
<dbReference type="InterPro" id="IPR033697">
    <property type="entry name" value="Ribonuclease_T2_eukaryotic"/>
</dbReference>
<feature type="region of interest" description="Disordered" evidence="7">
    <location>
        <begin position="224"/>
        <end position="276"/>
    </location>
</feature>
<dbReference type="GO" id="GO:0033897">
    <property type="term" value="F:ribonuclease T2 activity"/>
    <property type="evidence" value="ECO:0007669"/>
    <property type="project" value="InterPro"/>
</dbReference>
<comment type="similarity">
    <text evidence="1 6">Belongs to the RNase T2 family.</text>
</comment>
<dbReference type="SUPFAM" id="SSF55895">
    <property type="entry name" value="Ribonuclease Rh-like"/>
    <property type="match status" value="1"/>
</dbReference>
<feature type="chain" id="PRO_5043923598" evidence="8">
    <location>
        <begin position="21"/>
        <end position="475"/>
    </location>
</feature>
<name>A0AAW1TB50_9CHLO</name>
<keyword evidence="3" id="KW-1015">Disulfide bond</keyword>
<dbReference type="InterPro" id="IPR018188">
    <property type="entry name" value="RNase_T2_His_AS_1"/>
</dbReference>
<feature type="active site" evidence="5">
    <location>
        <position position="103"/>
    </location>
</feature>
<keyword evidence="2" id="KW-0378">Hydrolase</keyword>
<feature type="region of interest" description="Disordered" evidence="7">
    <location>
        <begin position="290"/>
        <end position="355"/>
    </location>
</feature>
<dbReference type="PANTHER" id="PTHR11240">
    <property type="entry name" value="RIBONUCLEASE T2"/>
    <property type="match status" value="1"/>
</dbReference>
<dbReference type="Proteomes" id="UP001485043">
    <property type="component" value="Unassembled WGS sequence"/>
</dbReference>
<dbReference type="CDD" id="cd01061">
    <property type="entry name" value="RNase_T2_euk"/>
    <property type="match status" value="1"/>
</dbReference>
<reference evidence="9 10" key="1">
    <citation type="journal article" date="2024" name="Nat. Commun.">
        <title>Phylogenomics reveals the evolutionary origins of lichenization in chlorophyte algae.</title>
        <authorList>
            <person name="Puginier C."/>
            <person name="Libourel C."/>
            <person name="Otte J."/>
            <person name="Skaloud P."/>
            <person name="Haon M."/>
            <person name="Grisel S."/>
            <person name="Petersen M."/>
            <person name="Berrin J.G."/>
            <person name="Delaux P.M."/>
            <person name="Dal Grande F."/>
            <person name="Keller J."/>
        </authorList>
    </citation>
    <scope>NUCLEOTIDE SEQUENCE [LARGE SCALE GENOMIC DNA]</scope>
    <source>
        <strain evidence="9 10">SAG 2523</strain>
    </source>
</reference>
<evidence type="ECO:0000256" key="3">
    <source>
        <dbReference type="ARBA" id="ARBA00023157"/>
    </source>
</evidence>
<feature type="signal peptide" evidence="8">
    <location>
        <begin position="1"/>
        <end position="20"/>
    </location>
</feature>
<evidence type="ECO:0000256" key="6">
    <source>
        <dbReference type="RuleBase" id="RU004328"/>
    </source>
</evidence>
<evidence type="ECO:0000256" key="2">
    <source>
        <dbReference type="ARBA" id="ARBA00022801"/>
    </source>
</evidence>
<keyword evidence="4" id="KW-0456">Lyase</keyword>
<evidence type="ECO:0000256" key="4">
    <source>
        <dbReference type="ARBA" id="ARBA00023239"/>
    </source>
</evidence>
<evidence type="ECO:0000313" key="9">
    <source>
        <dbReference type="EMBL" id="KAK9866064.1"/>
    </source>
</evidence>
<dbReference type="AlphaFoldDB" id="A0AAW1TB50"/>
<dbReference type="EMBL" id="JALJOV010000193">
    <property type="protein sequence ID" value="KAK9866064.1"/>
    <property type="molecule type" value="Genomic_DNA"/>
</dbReference>
<dbReference type="PROSITE" id="PS00530">
    <property type="entry name" value="RNASE_T2_1"/>
    <property type="match status" value="1"/>
</dbReference>
<dbReference type="InterPro" id="IPR001568">
    <property type="entry name" value="RNase_T2-like"/>
</dbReference>
<dbReference type="Pfam" id="PF00445">
    <property type="entry name" value="Ribonuclease_T2"/>
    <property type="match status" value="1"/>
</dbReference>
<evidence type="ECO:0000256" key="1">
    <source>
        <dbReference type="ARBA" id="ARBA00007469"/>
    </source>
</evidence>
<accession>A0AAW1TB50</accession>
<evidence type="ECO:0000256" key="7">
    <source>
        <dbReference type="SAM" id="MobiDB-lite"/>
    </source>
</evidence>
<protein>
    <submittedName>
        <fullName evidence="9">Uncharacterized protein</fullName>
    </submittedName>
</protein>
<keyword evidence="8" id="KW-0732">Signal</keyword>
<dbReference type="Gene3D" id="3.90.730.10">
    <property type="entry name" value="Ribonuclease T2-like"/>
    <property type="match status" value="1"/>
</dbReference>
<dbReference type="GO" id="GO:0016787">
    <property type="term" value="F:hydrolase activity"/>
    <property type="evidence" value="ECO:0007669"/>
    <property type="project" value="UniProtKB-KW"/>
</dbReference>
<feature type="active site" evidence="5">
    <location>
        <position position="107"/>
    </location>
</feature>
<evidence type="ECO:0000256" key="8">
    <source>
        <dbReference type="SAM" id="SignalP"/>
    </source>
</evidence>
<evidence type="ECO:0000256" key="5">
    <source>
        <dbReference type="PIRSR" id="PIRSR633697-1"/>
    </source>
</evidence>
<sequence>MAFWLLTAGLLAIVPVPTTAETFFYLVRQWPTTYCSVEAQCSTDPARNAFSIHGLWPNYDRGGYPENCTNEQYDSSAVSDIRSEMTQAWESYSEPNDRFWAHEWECHGTCTRLGQAQFFRTVLQLNQQYNLEDALQSAGIVPDDDKTYSTADISDAIKEAYGAEPTVRCANRRLRGKQLLDSVFMRRQRLISPTQTSITLTRTLDTARLQVALQTQSLTVFSGCSARRQGRPGPECLEASSRQEAGEGEAQANRPSRQPGPSMLLNHQTSSSVSNRKGIQIPESYATCLPHEPVEGASGDADDGRLAAEDQQDAEDSAQASLSSGDVGPLESVEQPHHPQGEDAAAEDGSPVEGTDIHESAFRMDAAQFNRQQADLLALWRLYDEGEPHIKRPALRELEAQKGSEWRNRAPNDRKRWSDISRFADEVMRRAERDHTTPVAIIKQMDTERLSQKPKAKPVAAYLKEVLKHVAANRH</sequence>
<organism evidence="9 10">
    <name type="scientific">Apatococcus fuscideae</name>
    <dbReference type="NCBI Taxonomy" id="2026836"/>
    <lineage>
        <taxon>Eukaryota</taxon>
        <taxon>Viridiplantae</taxon>
        <taxon>Chlorophyta</taxon>
        <taxon>core chlorophytes</taxon>
        <taxon>Trebouxiophyceae</taxon>
        <taxon>Chlorellales</taxon>
        <taxon>Chlorellaceae</taxon>
        <taxon>Apatococcus</taxon>
    </lineage>
</organism>
<dbReference type="GO" id="GO:0005576">
    <property type="term" value="C:extracellular region"/>
    <property type="evidence" value="ECO:0007669"/>
    <property type="project" value="TreeGrafter"/>
</dbReference>
<proteinExistence type="inferred from homology"/>
<comment type="caution">
    <text evidence="9">The sequence shown here is derived from an EMBL/GenBank/DDBJ whole genome shotgun (WGS) entry which is preliminary data.</text>
</comment>
<dbReference type="GO" id="GO:0003723">
    <property type="term" value="F:RNA binding"/>
    <property type="evidence" value="ECO:0007669"/>
    <property type="project" value="InterPro"/>
</dbReference>
<dbReference type="InterPro" id="IPR036430">
    <property type="entry name" value="RNase_T2-like_sf"/>
</dbReference>
<gene>
    <name evidence="9" type="ORF">WJX84_002916</name>
</gene>
<keyword evidence="10" id="KW-1185">Reference proteome</keyword>
<feature type="compositionally biased region" description="Polar residues" evidence="7">
    <location>
        <begin position="265"/>
        <end position="276"/>
    </location>
</feature>
<evidence type="ECO:0000313" key="10">
    <source>
        <dbReference type="Proteomes" id="UP001485043"/>
    </source>
</evidence>
<dbReference type="PANTHER" id="PTHR11240:SF75">
    <property type="entry name" value="RIBONUCLEASE 3"/>
    <property type="match status" value="1"/>
</dbReference>
<dbReference type="GO" id="GO:0006401">
    <property type="term" value="P:RNA catabolic process"/>
    <property type="evidence" value="ECO:0007669"/>
    <property type="project" value="TreeGrafter"/>
</dbReference>